<dbReference type="RefSeq" id="WP_206729254.1">
    <property type="nucleotide sequence ID" value="NZ_CP071090.1"/>
</dbReference>
<protein>
    <submittedName>
        <fullName evidence="2">Uncharacterized protein</fullName>
    </submittedName>
</protein>
<proteinExistence type="predicted"/>
<dbReference type="Proteomes" id="UP000662747">
    <property type="component" value="Chromosome"/>
</dbReference>
<sequence>MRLPVMLHFAWVLTVGFLLLHLAGGRDCVGVLSGTREGGVASLALGLAYTLSWFSVVLLAPPLLLAGLARLALQRRASRQQALFSSV</sequence>
<evidence type="ECO:0000313" key="3">
    <source>
        <dbReference type="Proteomes" id="UP000662747"/>
    </source>
</evidence>
<dbReference type="EMBL" id="CP071090">
    <property type="protein sequence ID" value="QSQ27737.1"/>
    <property type="molecule type" value="Genomic_DNA"/>
</dbReference>
<organism evidence="2 3">
    <name type="scientific">Pyxidicoccus parkwayensis</name>
    <dbReference type="NCBI Taxonomy" id="2813578"/>
    <lineage>
        <taxon>Bacteria</taxon>
        <taxon>Pseudomonadati</taxon>
        <taxon>Myxococcota</taxon>
        <taxon>Myxococcia</taxon>
        <taxon>Myxococcales</taxon>
        <taxon>Cystobacterineae</taxon>
        <taxon>Myxococcaceae</taxon>
        <taxon>Pyxidicoccus</taxon>
    </lineage>
</organism>
<evidence type="ECO:0000256" key="1">
    <source>
        <dbReference type="SAM" id="Phobius"/>
    </source>
</evidence>
<keyword evidence="1" id="KW-0472">Membrane</keyword>
<keyword evidence="1" id="KW-1133">Transmembrane helix</keyword>
<keyword evidence="1" id="KW-0812">Transmembrane</keyword>
<feature type="transmembrane region" description="Helical" evidence="1">
    <location>
        <begin position="49"/>
        <end position="73"/>
    </location>
</feature>
<reference evidence="2 3" key="1">
    <citation type="submission" date="2021-02" db="EMBL/GenBank/DDBJ databases">
        <title>De Novo genome assembly of isolated myxobacteria.</title>
        <authorList>
            <person name="Stevens D.C."/>
        </authorList>
    </citation>
    <scope>NUCLEOTIDE SEQUENCE [LARGE SCALE GENOMIC DNA]</scope>
    <source>
        <strain evidence="3">SCPEA02</strain>
    </source>
</reference>
<accession>A0ABX7PBA6</accession>
<name>A0ABX7PBA6_9BACT</name>
<evidence type="ECO:0000313" key="2">
    <source>
        <dbReference type="EMBL" id="QSQ27737.1"/>
    </source>
</evidence>
<keyword evidence="3" id="KW-1185">Reference proteome</keyword>
<gene>
    <name evidence="2" type="ORF">JY651_23780</name>
</gene>